<protein>
    <submittedName>
        <fullName evidence="1">Uncharacterized protein</fullName>
    </submittedName>
</protein>
<dbReference type="EMBL" id="LSEF01000012">
    <property type="protein sequence ID" value="OAF19874.1"/>
    <property type="molecule type" value="Genomic_DNA"/>
</dbReference>
<accession>A0A176ZI80</accession>
<comment type="caution">
    <text evidence="1">The sequence shown here is derived from an EMBL/GenBank/DDBJ whole genome shotgun (WGS) entry which is preliminary data.</text>
</comment>
<gene>
    <name evidence="1" type="ORF">AXW67_35135</name>
</gene>
<dbReference type="Proteomes" id="UP000077173">
    <property type="component" value="Unassembled WGS sequence"/>
</dbReference>
<dbReference type="AlphaFoldDB" id="A0A176ZI80"/>
<sequence>MTITVTTGDAPRAAVSLATKIAAPPVLRKWETPHFLEAQTFRRHERCDFCEAAMKVDWTTDSSGQMLGFSYHDAGLIALEWEDTRYFRMKLATVDGGVSRVELCDLDEVTLQDVWNGMIVSDIFAWPVTSVPGDRPWHDLLTGRAHKPDIPSAAVEIMERKPSALLVNVLSSYGGTFAAVCGSINVWTENALP</sequence>
<organism evidence="1 2">
    <name type="scientific">Bradyrhizobium neotropicale</name>
    <dbReference type="NCBI Taxonomy" id="1497615"/>
    <lineage>
        <taxon>Bacteria</taxon>
        <taxon>Pseudomonadati</taxon>
        <taxon>Pseudomonadota</taxon>
        <taxon>Alphaproteobacteria</taxon>
        <taxon>Hyphomicrobiales</taxon>
        <taxon>Nitrobacteraceae</taxon>
        <taxon>Bradyrhizobium</taxon>
    </lineage>
</organism>
<name>A0A176ZI80_9BRAD</name>
<proteinExistence type="predicted"/>
<evidence type="ECO:0000313" key="2">
    <source>
        <dbReference type="Proteomes" id="UP000077173"/>
    </source>
</evidence>
<evidence type="ECO:0000313" key="1">
    <source>
        <dbReference type="EMBL" id="OAF19874.1"/>
    </source>
</evidence>
<keyword evidence="2" id="KW-1185">Reference proteome</keyword>
<dbReference type="GeneID" id="32585003"/>
<reference evidence="1 2" key="1">
    <citation type="submission" date="2016-02" db="EMBL/GenBank/DDBJ databases">
        <title>Draft genome sequence of the strain BR 10247T Bradyrhizobium neotropicale isolated from nodules of Centrolobium paraense.</title>
        <authorList>
            <person name="Simoes-Araujo J.L."/>
            <person name="Barauna A.C."/>
            <person name="Silva K."/>
            <person name="Zilli J.E."/>
        </authorList>
    </citation>
    <scope>NUCLEOTIDE SEQUENCE [LARGE SCALE GENOMIC DNA]</scope>
    <source>
        <strain evidence="1 2">BR 10247</strain>
    </source>
</reference>